<keyword evidence="9" id="KW-0482">Metalloprotease</keyword>
<accession>A0ABR5N9X0</accession>
<gene>
    <name evidence="10" type="ORF">AN963_00540</name>
</gene>
<evidence type="ECO:0000313" key="11">
    <source>
        <dbReference type="Proteomes" id="UP000051063"/>
    </source>
</evidence>
<comment type="cofactor">
    <cofactor evidence="3">
        <name>Zn(2+)</name>
        <dbReference type="ChEBI" id="CHEBI:29105"/>
    </cofactor>
</comment>
<dbReference type="EMBL" id="LJJB01000007">
    <property type="protein sequence ID" value="KQL48345.1"/>
    <property type="molecule type" value="Genomic_DNA"/>
</dbReference>
<dbReference type="SUPFAM" id="SSF144052">
    <property type="entry name" value="Thermophilic metalloprotease-like"/>
    <property type="match status" value="1"/>
</dbReference>
<organism evidence="10 11">
    <name type="scientific">Brevibacillus choshinensis</name>
    <dbReference type="NCBI Taxonomy" id="54911"/>
    <lineage>
        <taxon>Bacteria</taxon>
        <taxon>Bacillati</taxon>
        <taxon>Bacillota</taxon>
        <taxon>Bacilli</taxon>
        <taxon>Bacillales</taxon>
        <taxon>Paenibacillaceae</taxon>
        <taxon>Brevibacillus</taxon>
    </lineage>
</organism>
<proteinExistence type="inferred from homology"/>
<dbReference type="InterPro" id="IPR035097">
    <property type="entry name" value="M29_N-terminal"/>
</dbReference>
<dbReference type="Pfam" id="PF02073">
    <property type="entry name" value="Peptidase_M29"/>
    <property type="match status" value="1"/>
</dbReference>
<dbReference type="Proteomes" id="UP000051063">
    <property type="component" value="Unassembled WGS sequence"/>
</dbReference>
<evidence type="ECO:0000313" key="10">
    <source>
        <dbReference type="EMBL" id="KQL48345.1"/>
    </source>
</evidence>
<evidence type="ECO:0000256" key="1">
    <source>
        <dbReference type="ARBA" id="ARBA00001941"/>
    </source>
</evidence>
<keyword evidence="8" id="KW-0378">Hydrolase</keyword>
<keyword evidence="6" id="KW-0645">Protease</keyword>
<evidence type="ECO:0000256" key="2">
    <source>
        <dbReference type="ARBA" id="ARBA00001946"/>
    </source>
</evidence>
<evidence type="ECO:0000256" key="3">
    <source>
        <dbReference type="ARBA" id="ARBA00001947"/>
    </source>
</evidence>
<evidence type="ECO:0000256" key="5">
    <source>
        <dbReference type="ARBA" id="ARBA00022438"/>
    </source>
</evidence>
<evidence type="ECO:0000256" key="6">
    <source>
        <dbReference type="ARBA" id="ARBA00022670"/>
    </source>
</evidence>
<reference evidence="10 11" key="1">
    <citation type="submission" date="2015-09" db="EMBL/GenBank/DDBJ databases">
        <title>Genome sequencing project for genomic taxonomy and phylogenomics of Bacillus-like bacteria.</title>
        <authorList>
            <person name="Liu B."/>
            <person name="Wang J."/>
            <person name="Zhu Y."/>
            <person name="Liu G."/>
            <person name="Chen Q."/>
            <person name="Chen Z."/>
            <person name="Lan J."/>
            <person name="Che J."/>
            <person name="Ge C."/>
            <person name="Shi H."/>
            <person name="Pan Z."/>
            <person name="Liu X."/>
        </authorList>
    </citation>
    <scope>NUCLEOTIDE SEQUENCE [LARGE SCALE GENOMIC DNA]</scope>
    <source>
        <strain evidence="10 11">DSM 8552</strain>
    </source>
</reference>
<comment type="cofactor">
    <cofactor evidence="2">
        <name>Mg(2+)</name>
        <dbReference type="ChEBI" id="CHEBI:18420"/>
    </cofactor>
</comment>
<keyword evidence="7" id="KW-0479">Metal-binding</keyword>
<dbReference type="PANTHER" id="PTHR34448">
    <property type="entry name" value="AMINOPEPTIDASE"/>
    <property type="match status" value="1"/>
</dbReference>
<name>A0ABR5N9X0_BRECH</name>
<sequence length="411" mass="45622">MNPFEQHIHKYAELVIKVGVNLQPGQVLYLGAPLECAEFVRIIVRKAYEAGATYVQVVWDDDAVTRARFEYASDESFHYYPQWIASSMEQLAESGGALLQIDVPNPELFDGIDNAKVSAARLAAATARQKYLGYVRSNKLSWCLINAPTQAWADKAFPELPYPERIQALWEAVFHMTRVDQNDPVSAWQQHIQNLKSLCGKLNEKQYKKLYYKGPGTDLTVELVDHHLWAGGSSLNQAGVEFIANVPTEEVFTMPRRQGTNGTVSSTMPLILSGTIVDRFSLTFQDGKVTDFSAKVGYDALQSFLETDDGARYLGEVALVPHDSPISNLNRIFYNTGVDENASCHFALGSAYPFNLEGGTGLSKEELLERGANISVVHEDFMIGSDQLDIDGELADGTLVPLFRKGNWVEA</sequence>
<evidence type="ECO:0000256" key="9">
    <source>
        <dbReference type="ARBA" id="ARBA00023049"/>
    </source>
</evidence>
<evidence type="ECO:0000256" key="4">
    <source>
        <dbReference type="ARBA" id="ARBA00008236"/>
    </source>
</evidence>
<keyword evidence="5" id="KW-0031">Aminopeptidase</keyword>
<comment type="caution">
    <text evidence="10">The sequence shown here is derived from an EMBL/GenBank/DDBJ whole genome shotgun (WGS) entry which is preliminary data.</text>
</comment>
<dbReference type="InterPro" id="IPR000787">
    <property type="entry name" value="Peptidase_M29"/>
</dbReference>
<dbReference type="PRINTS" id="PR00919">
    <property type="entry name" value="THERMOPTASE"/>
</dbReference>
<dbReference type="RefSeq" id="WP_055742624.1">
    <property type="nucleotide sequence ID" value="NZ_LJJB01000007.1"/>
</dbReference>
<dbReference type="PANTHER" id="PTHR34448:SF3">
    <property type="entry name" value="AMINOPEPTIDASE AMPS"/>
    <property type="match status" value="1"/>
</dbReference>
<dbReference type="InterPro" id="IPR052170">
    <property type="entry name" value="M29_Exopeptidase"/>
</dbReference>
<comment type="cofactor">
    <cofactor evidence="1">
        <name>Co(2+)</name>
        <dbReference type="ChEBI" id="CHEBI:48828"/>
    </cofactor>
</comment>
<dbReference type="Gene3D" id="3.40.1830.10">
    <property type="entry name" value="Thermophilic metalloprotease (M29)"/>
    <property type="match status" value="1"/>
</dbReference>
<comment type="similarity">
    <text evidence="4">Belongs to the peptidase M29 family.</text>
</comment>
<evidence type="ECO:0000256" key="7">
    <source>
        <dbReference type="ARBA" id="ARBA00022723"/>
    </source>
</evidence>
<evidence type="ECO:0000256" key="8">
    <source>
        <dbReference type="ARBA" id="ARBA00022801"/>
    </source>
</evidence>
<keyword evidence="11" id="KW-1185">Reference proteome</keyword>
<protein>
    <submittedName>
        <fullName evidence="10">Peptidase M29</fullName>
    </submittedName>
</protein>